<dbReference type="InterPro" id="IPR013762">
    <property type="entry name" value="Integrase-like_cat_sf"/>
</dbReference>
<accession>A0A075JZH7</accession>
<keyword evidence="5" id="KW-1185">Reference proteome</keyword>
<dbReference type="InterPro" id="IPR046668">
    <property type="entry name" value="DUF6538"/>
</dbReference>
<dbReference type="OrthoDB" id="9784724at2"/>
<evidence type="ECO:0000313" key="5">
    <source>
        <dbReference type="Proteomes" id="UP000027987"/>
    </source>
</evidence>
<dbReference type="GO" id="GO:0006310">
    <property type="term" value="P:DNA recombination"/>
    <property type="evidence" value="ECO:0007669"/>
    <property type="project" value="UniProtKB-KW"/>
</dbReference>
<dbReference type="EMBL" id="CP008884">
    <property type="protein sequence ID" value="AIF47314.1"/>
    <property type="molecule type" value="Genomic_DNA"/>
</dbReference>
<dbReference type="Gene3D" id="1.10.443.10">
    <property type="entry name" value="Intergrase catalytic core"/>
    <property type="match status" value="1"/>
</dbReference>
<dbReference type="CDD" id="cd01184">
    <property type="entry name" value="INT_C_like_1"/>
    <property type="match status" value="1"/>
</dbReference>
<dbReference type="HOGENOM" id="CLU_022238_0_0_6"/>
<dbReference type="AlphaFoldDB" id="A0A075JZH7"/>
<evidence type="ECO:0000259" key="3">
    <source>
        <dbReference type="PROSITE" id="PS51898"/>
    </source>
</evidence>
<keyword evidence="1" id="KW-0229">DNA integration</keyword>
<dbReference type="PATRIC" id="fig|1217721.7.peg.1769"/>
<sequence length="483" mass="53809">MPTETHLFLRGRIFYLRLTCPAELLRLRRERGLPLKRTSWLSLATSDPWEARRRASETKGQWLADIEAEWQSLRVGGEALVRRGRVLHRSHLPSVLAAPALQGARPTAVSLEPRGDALVPAGGGAVASSRPARGQRLIDHFDRYLEEQHGAAALRSCSDKRATIRRFVESAGDLSVHAYTAEHVATFKRALRGYPKNAEHVYPGMKFAKVIGQAKVDQAELISPKTINNKLSTLSAFGAWLELNTAGVRAESFRTTPVKDHRSDQRMPPFSDAEVKAILQAPSFTGCESERNQTKLGSYVIRDWRYWIPLICAYSGARLGEVAQLRCADIRQVDGHWIFDITDEGEGQSLKTHTSRRIVPLHAKLQALGLLAYADQARALGHEWLFQSVEPDTDGRRATQVGKWFRKFLARRGISQDVRGAMHRFRHTVVTKLRAAGYPDHEIAPLVGHGLDMARMTAGYGAGQSVSLSRRAAMVAHIEFGLE</sequence>
<protein>
    <recommendedName>
        <fullName evidence="3">Tyr recombinase domain-containing protein</fullName>
    </recommendedName>
</protein>
<evidence type="ECO:0000256" key="2">
    <source>
        <dbReference type="ARBA" id="ARBA00023172"/>
    </source>
</evidence>
<dbReference type="InterPro" id="IPR011010">
    <property type="entry name" value="DNA_brk_join_enz"/>
</dbReference>
<feature type="domain" description="Tyr recombinase" evidence="3">
    <location>
        <begin position="265"/>
        <end position="476"/>
    </location>
</feature>
<dbReference type="PANTHER" id="PTHR30349:SF64">
    <property type="entry name" value="PROPHAGE INTEGRASE INTD-RELATED"/>
    <property type="match status" value="1"/>
</dbReference>
<dbReference type="SUPFAM" id="SSF56349">
    <property type="entry name" value="DNA breaking-rejoining enzymes"/>
    <property type="match status" value="1"/>
</dbReference>
<gene>
    <name evidence="4" type="ORF">HY57_08530</name>
</gene>
<organism evidence="4 5">
    <name type="scientific">Dyella japonica A8</name>
    <dbReference type="NCBI Taxonomy" id="1217721"/>
    <lineage>
        <taxon>Bacteria</taxon>
        <taxon>Pseudomonadati</taxon>
        <taxon>Pseudomonadota</taxon>
        <taxon>Gammaproteobacteria</taxon>
        <taxon>Lysobacterales</taxon>
        <taxon>Rhodanobacteraceae</taxon>
        <taxon>Dyella</taxon>
    </lineage>
</organism>
<dbReference type="RefSeq" id="WP_019467384.1">
    <property type="nucleotide sequence ID" value="NZ_ALOY01000183.1"/>
</dbReference>
<dbReference type="STRING" id="1217721.HY57_08530"/>
<dbReference type="GO" id="GO:0015074">
    <property type="term" value="P:DNA integration"/>
    <property type="evidence" value="ECO:0007669"/>
    <property type="project" value="UniProtKB-KW"/>
</dbReference>
<dbReference type="Proteomes" id="UP000027987">
    <property type="component" value="Chromosome"/>
</dbReference>
<dbReference type="KEGG" id="dja:HY57_08530"/>
<reference evidence="4 5" key="1">
    <citation type="submission" date="2014-07" db="EMBL/GenBank/DDBJ databases">
        <title>Complete Genome Sequence of Dyella japonica Strain A8 Isolated from Malaysian Tropical Soil.</title>
        <authorList>
            <person name="Hui R.K.H."/>
            <person name="Chen J.-W."/>
            <person name="Chan K.-G."/>
            <person name="Leung F.C.C."/>
        </authorList>
    </citation>
    <scope>NUCLEOTIDE SEQUENCE [LARGE SCALE GENOMIC DNA]</scope>
    <source>
        <strain evidence="4 5">A8</strain>
    </source>
</reference>
<evidence type="ECO:0000256" key="1">
    <source>
        <dbReference type="ARBA" id="ARBA00022908"/>
    </source>
</evidence>
<dbReference type="InterPro" id="IPR002104">
    <property type="entry name" value="Integrase_catalytic"/>
</dbReference>
<dbReference type="Pfam" id="PF00589">
    <property type="entry name" value="Phage_integrase"/>
    <property type="match status" value="1"/>
</dbReference>
<dbReference type="GO" id="GO:0003677">
    <property type="term" value="F:DNA binding"/>
    <property type="evidence" value="ECO:0007669"/>
    <property type="project" value="InterPro"/>
</dbReference>
<keyword evidence="2" id="KW-0233">DNA recombination</keyword>
<proteinExistence type="predicted"/>
<dbReference type="Pfam" id="PF20172">
    <property type="entry name" value="DUF6538"/>
    <property type="match status" value="1"/>
</dbReference>
<evidence type="ECO:0000313" key="4">
    <source>
        <dbReference type="EMBL" id="AIF47314.1"/>
    </source>
</evidence>
<name>A0A075JZH7_9GAMM</name>
<dbReference type="InterPro" id="IPR050090">
    <property type="entry name" value="Tyrosine_recombinase_XerCD"/>
</dbReference>
<dbReference type="PROSITE" id="PS51898">
    <property type="entry name" value="TYR_RECOMBINASE"/>
    <property type="match status" value="1"/>
</dbReference>
<dbReference type="PANTHER" id="PTHR30349">
    <property type="entry name" value="PHAGE INTEGRASE-RELATED"/>
    <property type="match status" value="1"/>
</dbReference>